<feature type="binding site" evidence="8">
    <location>
        <position position="289"/>
    </location>
    <ligand>
        <name>Mn(2+)</name>
        <dbReference type="ChEBI" id="CHEBI:29035"/>
        <label>2</label>
    </ligand>
</feature>
<comment type="cofactor">
    <cofactor evidence="8">
        <name>Mn(2+)</name>
        <dbReference type="ChEBI" id="CHEBI:29035"/>
    </cofactor>
    <text evidence="8">Binds 2 manganese ions per subunit.</text>
</comment>
<dbReference type="NCBIfam" id="NF002073">
    <property type="entry name" value="PRK00913.1-2"/>
    <property type="match status" value="1"/>
</dbReference>
<dbReference type="OrthoDB" id="9809354at2"/>
<dbReference type="Gene3D" id="3.40.630.10">
    <property type="entry name" value="Zn peptidases"/>
    <property type="match status" value="1"/>
</dbReference>
<evidence type="ECO:0000256" key="4">
    <source>
        <dbReference type="ARBA" id="ARBA00022438"/>
    </source>
</evidence>
<gene>
    <name evidence="8 10" type="primary">pepA</name>
    <name evidence="10" type="ORF">BN000_01527</name>
</gene>
<dbReference type="InterPro" id="IPR011356">
    <property type="entry name" value="Leucine_aapep/pepB"/>
</dbReference>
<dbReference type="SUPFAM" id="SSF52949">
    <property type="entry name" value="Macro domain-like"/>
    <property type="match status" value="1"/>
</dbReference>
<organism evidence="10 11">
    <name type="scientific">Neobacillus massiliamazoniensis</name>
    <dbReference type="NCBI Taxonomy" id="1499688"/>
    <lineage>
        <taxon>Bacteria</taxon>
        <taxon>Bacillati</taxon>
        <taxon>Bacillota</taxon>
        <taxon>Bacilli</taxon>
        <taxon>Bacillales</taxon>
        <taxon>Bacillaceae</taxon>
        <taxon>Neobacillus</taxon>
    </lineage>
</organism>
<dbReference type="GO" id="GO:0070006">
    <property type="term" value="F:metalloaminopeptidase activity"/>
    <property type="evidence" value="ECO:0007669"/>
    <property type="project" value="InterPro"/>
</dbReference>
<keyword evidence="5 8" id="KW-0645">Protease</keyword>
<dbReference type="GO" id="GO:0005737">
    <property type="term" value="C:cytoplasm"/>
    <property type="evidence" value="ECO:0007669"/>
    <property type="project" value="UniProtKB-SubCell"/>
</dbReference>
<feature type="binding site" evidence="8">
    <location>
        <position position="350"/>
    </location>
    <ligand>
        <name>Mn(2+)</name>
        <dbReference type="ChEBI" id="CHEBI:29035"/>
        <label>2</label>
    </ligand>
</feature>
<dbReference type="PROSITE" id="PS00631">
    <property type="entry name" value="CYTOSOL_AP"/>
    <property type="match status" value="1"/>
</dbReference>
<dbReference type="NCBIfam" id="NF002074">
    <property type="entry name" value="PRK00913.1-4"/>
    <property type="match status" value="1"/>
</dbReference>
<dbReference type="PANTHER" id="PTHR11963">
    <property type="entry name" value="LEUCINE AMINOPEPTIDASE-RELATED"/>
    <property type="match status" value="1"/>
</dbReference>
<comment type="catalytic activity">
    <reaction evidence="2 8">
        <text>Release of an N-terminal amino acid, preferentially leucine, but not glutamic or aspartic acids.</text>
        <dbReference type="EC" id="3.4.11.10"/>
    </reaction>
</comment>
<dbReference type="Gene3D" id="3.40.220.10">
    <property type="entry name" value="Leucine Aminopeptidase, subunit E, domain 1"/>
    <property type="match status" value="1"/>
</dbReference>
<dbReference type="InterPro" id="IPR000819">
    <property type="entry name" value="Peptidase_M17_C"/>
</dbReference>
<keyword evidence="8" id="KW-0464">Manganese</keyword>
<evidence type="ECO:0000259" key="9">
    <source>
        <dbReference type="PROSITE" id="PS00631"/>
    </source>
</evidence>
<evidence type="ECO:0000256" key="7">
    <source>
        <dbReference type="ARBA" id="ARBA00049972"/>
    </source>
</evidence>
<accession>A0A0U1NV18</accession>
<dbReference type="GO" id="GO:0030145">
    <property type="term" value="F:manganese ion binding"/>
    <property type="evidence" value="ECO:0007669"/>
    <property type="project" value="UniProtKB-UniRule"/>
</dbReference>
<sequence length="502" mass="54465">MFLVKSDFDLSNSHEGLVVGIFDRPEKFSGSLEKLDAQFEGKLTELVKSGDLSAKVKSINKVHSFGKIGSKRIWFVGLGKEKELTFEKLRASFGKLFKEIKGAKLEEIAIYLDSFTTEKIEELDAAHALGEAFPLATYQFAGYRQKSNEPEKMVKSLTVYSKAQDKEEIHAALTVGYAFGKGTNSARTLVNTPGNLLKATDMANYAIELAGKYDFEVEILDKEEIEKLGMGAFLAVNQGSKEPPKMIVLKYQGKDEWKNVIGLVGKGITFDTGGYSIKTKQGIVGMKTDMGGAASVLGVMEIIGELRPEQNVVAVIPSTDNMISGGAFKPDDVITSMSGKTIEVLNTDAEGRLVLSDAITYAKHHGAEYLIDVATLTGGVITALGLHTTGAMTNYEPLFEQIVEASMEAGEQVWQLPLFESEKERVRNSKVADLNNSPGSEGHAIVAGAFIGEFAENTPWVHLDIAGTATTSKEHDLGPAGATGVMTRTLAIFVERFEPIEK</sequence>
<dbReference type="InterPro" id="IPR023042">
    <property type="entry name" value="Peptidase_M17_leu_NH2_pept"/>
</dbReference>
<comment type="function">
    <text evidence="7 8">Presumably involved in the processing and regular turnover of intracellular proteins. Catalyzes the removal of unsubstituted N-terminal amino acids from various peptides.</text>
</comment>
<dbReference type="Pfam" id="PF02789">
    <property type="entry name" value="Peptidase_M17_N"/>
    <property type="match status" value="1"/>
</dbReference>
<feature type="binding site" evidence="8">
    <location>
        <position position="271"/>
    </location>
    <ligand>
        <name>Mn(2+)</name>
        <dbReference type="ChEBI" id="CHEBI:29035"/>
        <label>2</label>
    </ligand>
</feature>
<evidence type="ECO:0000256" key="1">
    <source>
        <dbReference type="ARBA" id="ARBA00000135"/>
    </source>
</evidence>
<comment type="catalytic activity">
    <reaction evidence="1 8">
        <text>Release of an N-terminal amino acid, Xaa-|-Yaa-, in which Xaa is preferably Leu, but may be other amino acids including Pro although not Arg or Lys, and Yaa may be Pro. Amino acid amides and methyl esters are also readily hydrolyzed, but rates on arylamides are exceedingly low.</text>
        <dbReference type="EC" id="3.4.11.1"/>
    </reaction>
</comment>
<feature type="binding site" evidence="8">
    <location>
        <position position="266"/>
    </location>
    <ligand>
        <name>Mn(2+)</name>
        <dbReference type="ChEBI" id="CHEBI:29035"/>
        <label>2</label>
    </ligand>
</feature>
<evidence type="ECO:0000313" key="11">
    <source>
        <dbReference type="Proteomes" id="UP000199087"/>
    </source>
</evidence>
<name>A0A0U1NV18_9BACI</name>
<dbReference type="EC" id="3.4.11.1" evidence="8"/>
<keyword evidence="8" id="KW-0479">Metal-binding</keyword>
<feature type="binding site" evidence="8">
    <location>
        <position position="350"/>
    </location>
    <ligand>
        <name>Mn(2+)</name>
        <dbReference type="ChEBI" id="CHEBI:29035"/>
        <label>1</label>
    </ligand>
</feature>
<feature type="active site" evidence="8">
    <location>
        <position position="278"/>
    </location>
</feature>
<dbReference type="Proteomes" id="UP000199087">
    <property type="component" value="Unassembled WGS sequence"/>
</dbReference>
<keyword evidence="11" id="KW-1185">Reference proteome</keyword>
<comment type="similarity">
    <text evidence="3 8">Belongs to the peptidase M17 family.</text>
</comment>
<protein>
    <recommendedName>
        <fullName evidence="8">Probable cytosol aminopeptidase</fullName>
        <ecNumber evidence="8">3.4.11.1</ecNumber>
    </recommendedName>
    <alternativeName>
        <fullName evidence="8">Leucine aminopeptidase</fullName>
        <shortName evidence="8">LAP</shortName>
        <ecNumber evidence="8">3.4.11.10</ecNumber>
    </alternativeName>
    <alternativeName>
        <fullName evidence="8">Leucyl aminopeptidase</fullName>
    </alternativeName>
</protein>
<dbReference type="InterPro" id="IPR008283">
    <property type="entry name" value="Peptidase_M17_N"/>
</dbReference>
<evidence type="ECO:0000256" key="2">
    <source>
        <dbReference type="ARBA" id="ARBA00000967"/>
    </source>
</evidence>
<feature type="binding site" evidence="8">
    <location>
        <position position="348"/>
    </location>
    <ligand>
        <name>Mn(2+)</name>
        <dbReference type="ChEBI" id="CHEBI:29035"/>
        <label>1</label>
    </ligand>
</feature>
<dbReference type="SUPFAM" id="SSF53187">
    <property type="entry name" value="Zn-dependent exopeptidases"/>
    <property type="match status" value="1"/>
</dbReference>
<keyword evidence="6 8" id="KW-0378">Hydrolase</keyword>
<evidence type="ECO:0000256" key="3">
    <source>
        <dbReference type="ARBA" id="ARBA00009528"/>
    </source>
</evidence>
<dbReference type="EMBL" id="CVRB01000001">
    <property type="protein sequence ID" value="CRK81618.1"/>
    <property type="molecule type" value="Genomic_DNA"/>
</dbReference>
<feature type="binding site" evidence="8">
    <location>
        <position position="271"/>
    </location>
    <ligand>
        <name>Mn(2+)</name>
        <dbReference type="ChEBI" id="CHEBI:29035"/>
        <label>1</label>
    </ligand>
</feature>
<dbReference type="GO" id="GO:0006508">
    <property type="term" value="P:proteolysis"/>
    <property type="evidence" value="ECO:0007669"/>
    <property type="project" value="UniProtKB-KW"/>
</dbReference>
<dbReference type="AlphaFoldDB" id="A0A0U1NV18"/>
<evidence type="ECO:0000256" key="5">
    <source>
        <dbReference type="ARBA" id="ARBA00022670"/>
    </source>
</evidence>
<feature type="active site" evidence="8">
    <location>
        <position position="352"/>
    </location>
</feature>
<dbReference type="PRINTS" id="PR00481">
    <property type="entry name" value="LAMNOPPTDASE"/>
</dbReference>
<dbReference type="HAMAP" id="MF_00181">
    <property type="entry name" value="Cytosol_peptidase_M17"/>
    <property type="match status" value="1"/>
</dbReference>
<dbReference type="Pfam" id="PF00883">
    <property type="entry name" value="Peptidase_M17"/>
    <property type="match status" value="1"/>
</dbReference>
<keyword evidence="4 8" id="KW-0031">Aminopeptidase</keyword>
<dbReference type="EC" id="3.4.11.10" evidence="8"/>
<dbReference type="InterPro" id="IPR043472">
    <property type="entry name" value="Macro_dom-like"/>
</dbReference>
<feature type="domain" description="Cytosol aminopeptidase" evidence="9">
    <location>
        <begin position="346"/>
        <end position="353"/>
    </location>
</feature>
<keyword evidence="8" id="KW-0963">Cytoplasm</keyword>
<proteinExistence type="inferred from homology"/>
<evidence type="ECO:0000313" key="10">
    <source>
        <dbReference type="EMBL" id="CRK81618.1"/>
    </source>
</evidence>
<dbReference type="STRING" id="1499688.BN000_01527"/>
<dbReference type="RefSeq" id="WP_090632839.1">
    <property type="nucleotide sequence ID" value="NZ_CVRB01000001.1"/>
</dbReference>
<evidence type="ECO:0000256" key="6">
    <source>
        <dbReference type="ARBA" id="ARBA00022801"/>
    </source>
</evidence>
<evidence type="ECO:0000256" key="8">
    <source>
        <dbReference type="HAMAP-Rule" id="MF_00181"/>
    </source>
</evidence>
<dbReference type="CDD" id="cd00433">
    <property type="entry name" value="Peptidase_M17"/>
    <property type="match status" value="1"/>
</dbReference>
<dbReference type="PANTHER" id="PTHR11963:SF23">
    <property type="entry name" value="CYTOSOL AMINOPEPTIDASE"/>
    <property type="match status" value="1"/>
</dbReference>
<reference evidence="11" key="1">
    <citation type="submission" date="2015-05" db="EMBL/GenBank/DDBJ databases">
        <authorList>
            <person name="Urmite Genomes"/>
        </authorList>
    </citation>
    <scope>NUCLEOTIDE SEQUENCE [LARGE SCALE GENOMIC DNA]</scope>
    <source>
        <strain evidence="11">LF1</strain>
    </source>
</reference>
<dbReference type="NCBIfam" id="NF002083">
    <property type="entry name" value="PRK00913.3-5"/>
    <property type="match status" value="1"/>
</dbReference>
<comment type="subcellular location">
    <subcellularLocation>
        <location evidence="8">Cytoplasm</location>
    </subcellularLocation>
</comment>